<dbReference type="SUPFAM" id="SSF53756">
    <property type="entry name" value="UDP-Glycosyltransferase/glycogen phosphorylase"/>
    <property type="match status" value="1"/>
</dbReference>
<evidence type="ECO:0000313" key="2">
    <source>
        <dbReference type="Proteomes" id="UP000252085"/>
    </source>
</evidence>
<dbReference type="InterPro" id="IPR019994">
    <property type="entry name" value="Lipid-A-disac_synthase-rel_put"/>
</dbReference>
<organism evidence="1 2">
    <name type="scientific">Nostoc punctiforme NIES-2108</name>
    <dbReference type="NCBI Taxonomy" id="1356359"/>
    <lineage>
        <taxon>Bacteria</taxon>
        <taxon>Bacillati</taxon>
        <taxon>Cyanobacteriota</taxon>
        <taxon>Cyanophyceae</taxon>
        <taxon>Nostocales</taxon>
        <taxon>Nostocaceae</taxon>
        <taxon>Nostoc</taxon>
    </lineage>
</organism>
<dbReference type="PANTHER" id="PTHR39517">
    <property type="entry name" value="SLL0192 PROTEIN"/>
    <property type="match status" value="1"/>
</dbReference>
<comment type="caution">
    <text evidence="1">The sequence shown here is derived from an EMBL/GenBank/DDBJ whole genome shotgun (WGS) entry which is preliminary data.</text>
</comment>
<accession>A0A367RGG0</accession>
<proteinExistence type="predicted"/>
<dbReference type="NCBIfam" id="TIGR03492">
    <property type="entry name" value="lipid-A-disaccharide synthase-related protein"/>
    <property type="match status" value="1"/>
</dbReference>
<dbReference type="EMBL" id="LXQE01000151">
    <property type="protein sequence ID" value="RCJ35628.1"/>
    <property type="molecule type" value="Genomic_DNA"/>
</dbReference>
<gene>
    <name evidence="1" type="ORF">A6769_18445</name>
</gene>
<dbReference type="AlphaFoldDB" id="A0A367RGG0"/>
<evidence type="ECO:0008006" key="3">
    <source>
        <dbReference type="Google" id="ProtNLM"/>
    </source>
</evidence>
<reference evidence="1 2" key="1">
    <citation type="submission" date="2016-04" db="EMBL/GenBank/DDBJ databases">
        <authorList>
            <person name="Evans L.H."/>
            <person name="Alamgir A."/>
            <person name="Owens N."/>
            <person name="Weber N.D."/>
            <person name="Virtaneva K."/>
            <person name="Barbian K."/>
            <person name="Babar A."/>
            <person name="Rosenke K."/>
        </authorList>
    </citation>
    <scope>NUCLEOTIDE SEQUENCE [LARGE SCALE GENOMIC DNA]</scope>
    <source>
        <strain evidence="1">NIES-2108</strain>
    </source>
</reference>
<dbReference type="PANTHER" id="PTHR39517:SF1">
    <property type="entry name" value="LIPID-A-DISACCHARIDE SYNTHASE"/>
    <property type="match status" value="1"/>
</dbReference>
<name>A0A367RGG0_NOSPU</name>
<protein>
    <recommendedName>
        <fullName evidence="3">Lipid-A-disaccharide synthase</fullName>
    </recommendedName>
</protein>
<sequence length="405" mass="44486">MPSKRILFISNGHGEDNHTSHVIQTLRQLCPSIEMAAMPIVGEGKAYRSLDIPIIGPTQTMPSGGFFYMKRLYLLKDFQSGLIGLTWQQLQAVLQYAPNCDLIMATGDFVSQTFAYLTKRPFVSFISCLSALYEGRLRLNPLLWHDLNSSRCLAVFTKDSHTAYDLQRQGLTKTQLAGIPALDWLVPTGKDLHLKPDDRAIAILPGSRMPEAARNFCLLLQLVVEIAKVMPESGLQFRAALIPSLMQQLDDIAKSQGWQLTQGILTYSPPGNSPDESPLVEVRCYSDAFSDILCYSTLVIGMAGLAVEQAVAIGKPIIQIPGEGPQFTYQFAEAQTRLLGISAQTIGTKPATPAILKQAAKRVVETLQDSDYLAKCKENGPERFGPPGASERIARFLLNSLGETE</sequence>
<dbReference type="Proteomes" id="UP000252085">
    <property type="component" value="Unassembled WGS sequence"/>
</dbReference>
<evidence type="ECO:0000313" key="1">
    <source>
        <dbReference type="EMBL" id="RCJ35628.1"/>
    </source>
</evidence>